<keyword evidence="4 10" id="KW-0378">Hydrolase</keyword>
<dbReference type="GO" id="GO:0009311">
    <property type="term" value="P:oligosaccharide metabolic process"/>
    <property type="evidence" value="ECO:0007669"/>
    <property type="project" value="TreeGrafter"/>
</dbReference>
<dbReference type="Pfam" id="PF17450">
    <property type="entry name" value="Melibiase_2_C"/>
    <property type="match status" value="1"/>
</dbReference>
<dbReference type="GO" id="GO:0004557">
    <property type="term" value="F:alpha-galactosidase activity"/>
    <property type="evidence" value="ECO:0007669"/>
    <property type="project" value="TreeGrafter"/>
</dbReference>
<dbReference type="Proteomes" id="UP000827092">
    <property type="component" value="Unassembled WGS sequence"/>
</dbReference>
<organism evidence="13 14">
    <name type="scientific">Oedothorax gibbosus</name>
    <dbReference type="NCBI Taxonomy" id="931172"/>
    <lineage>
        <taxon>Eukaryota</taxon>
        <taxon>Metazoa</taxon>
        <taxon>Ecdysozoa</taxon>
        <taxon>Arthropoda</taxon>
        <taxon>Chelicerata</taxon>
        <taxon>Arachnida</taxon>
        <taxon>Araneae</taxon>
        <taxon>Araneomorphae</taxon>
        <taxon>Entelegynae</taxon>
        <taxon>Araneoidea</taxon>
        <taxon>Linyphiidae</taxon>
        <taxon>Erigoninae</taxon>
        <taxon>Oedothorax</taxon>
    </lineage>
</organism>
<dbReference type="CDD" id="cd14792">
    <property type="entry name" value="GH27"/>
    <property type="match status" value="1"/>
</dbReference>
<dbReference type="InterPro" id="IPR013785">
    <property type="entry name" value="Aldolase_TIM"/>
</dbReference>
<dbReference type="GO" id="GO:0016139">
    <property type="term" value="P:glycoside catabolic process"/>
    <property type="evidence" value="ECO:0007669"/>
    <property type="project" value="TreeGrafter"/>
</dbReference>
<comment type="subunit">
    <text evidence="3 10">Homodimer.</text>
</comment>
<keyword evidence="14" id="KW-1185">Reference proteome</keyword>
<evidence type="ECO:0000256" key="9">
    <source>
        <dbReference type="ARBA" id="ARBA00023295"/>
    </source>
</evidence>
<evidence type="ECO:0000256" key="2">
    <source>
        <dbReference type="ARBA" id="ARBA00009743"/>
    </source>
</evidence>
<name>A0AAV6VJR8_9ARAC</name>
<dbReference type="Gene3D" id="3.20.20.70">
    <property type="entry name" value="Aldolase class I"/>
    <property type="match status" value="1"/>
</dbReference>
<dbReference type="Gene3D" id="2.60.40.1180">
    <property type="entry name" value="Golgi alpha-mannosidase II"/>
    <property type="match status" value="1"/>
</dbReference>
<dbReference type="EC" id="3.2.1.-" evidence="10"/>
<dbReference type="AlphaFoldDB" id="A0AAV6VJR8"/>
<dbReference type="FunFam" id="3.20.20.70:FF:000070">
    <property type="entry name" value="Alpha-galactosidase"/>
    <property type="match status" value="1"/>
</dbReference>
<dbReference type="InterPro" id="IPR000111">
    <property type="entry name" value="Glyco_hydro_27/36_CS"/>
</dbReference>
<keyword evidence="9 10" id="KW-0326">Glycosidase</keyword>
<evidence type="ECO:0000256" key="10">
    <source>
        <dbReference type="RuleBase" id="RU361168"/>
    </source>
</evidence>
<dbReference type="EMBL" id="JAFNEN010000059">
    <property type="protein sequence ID" value="KAG8197067.1"/>
    <property type="molecule type" value="Genomic_DNA"/>
</dbReference>
<dbReference type="PRINTS" id="PR00740">
    <property type="entry name" value="GLHYDRLASE27"/>
</dbReference>
<dbReference type="GO" id="GO:0005764">
    <property type="term" value="C:lysosome"/>
    <property type="evidence" value="ECO:0007669"/>
    <property type="project" value="UniProtKB-SubCell"/>
</dbReference>
<protein>
    <recommendedName>
        <fullName evidence="10">Alpha-galactosidase</fullName>
        <ecNumber evidence="10">3.2.1.-</ecNumber>
    </recommendedName>
</protein>
<dbReference type="PROSITE" id="PS00512">
    <property type="entry name" value="ALPHA_GALACTOSIDASE"/>
    <property type="match status" value="1"/>
</dbReference>
<evidence type="ECO:0000256" key="7">
    <source>
        <dbReference type="ARBA" id="ARBA00023180"/>
    </source>
</evidence>
<evidence type="ECO:0000256" key="6">
    <source>
        <dbReference type="ARBA" id="ARBA00023157"/>
    </source>
</evidence>
<dbReference type="Pfam" id="PF16499">
    <property type="entry name" value="Melibiase_2"/>
    <property type="match status" value="1"/>
</dbReference>
<keyword evidence="5" id="KW-0443">Lipid metabolism</keyword>
<evidence type="ECO:0000256" key="3">
    <source>
        <dbReference type="ARBA" id="ARBA00011738"/>
    </source>
</evidence>
<dbReference type="SUPFAM" id="SSF51445">
    <property type="entry name" value="(Trans)glycosidases"/>
    <property type="match status" value="1"/>
</dbReference>
<evidence type="ECO:0000256" key="8">
    <source>
        <dbReference type="ARBA" id="ARBA00023228"/>
    </source>
</evidence>
<keyword evidence="7" id="KW-0325">Glycoprotein</keyword>
<accession>A0AAV6VJR8</accession>
<proteinExistence type="inferred from homology"/>
<evidence type="ECO:0000256" key="11">
    <source>
        <dbReference type="SAM" id="SignalP"/>
    </source>
</evidence>
<dbReference type="PANTHER" id="PTHR11452">
    <property type="entry name" value="ALPHA-GALACTOSIDASE/ALPHA-N-ACETYLGALACTOSAMINIDASE"/>
    <property type="match status" value="1"/>
</dbReference>
<gene>
    <name evidence="13" type="ORF">JTE90_004334</name>
</gene>
<evidence type="ECO:0000256" key="5">
    <source>
        <dbReference type="ARBA" id="ARBA00023098"/>
    </source>
</evidence>
<evidence type="ECO:0000256" key="4">
    <source>
        <dbReference type="ARBA" id="ARBA00022801"/>
    </source>
</evidence>
<dbReference type="SUPFAM" id="SSF51011">
    <property type="entry name" value="Glycosyl hydrolase domain"/>
    <property type="match status" value="1"/>
</dbReference>
<feature type="chain" id="PRO_5043619357" description="Alpha-galactosidase" evidence="11">
    <location>
        <begin position="19"/>
        <end position="409"/>
    </location>
</feature>
<evidence type="ECO:0000256" key="1">
    <source>
        <dbReference type="ARBA" id="ARBA00004371"/>
    </source>
</evidence>
<dbReference type="GO" id="GO:0016020">
    <property type="term" value="C:membrane"/>
    <property type="evidence" value="ECO:0007669"/>
    <property type="project" value="GOC"/>
</dbReference>
<keyword evidence="8" id="KW-0458">Lysosome</keyword>
<evidence type="ECO:0000313" key="13">
    <source>
        <dbReference type="EMBL" id="KAG8197067.1"/>
    </source>
</evidence>
<dbReference type="InterPro" id="IPR017853">
    <property type="entry name" value="GH"/>
</dbReference>
<feature type="signal peptide" evidence="11">
    <location>
        <begin position="1"/>
        <end position="18"/>
    </location>
</feature>
<dbReference type="InterPro" id="IPR035373">
    <property type="entry name" value="Melibiase/NAGA_C"/>
</dbReference>
<evidence type="ECO:0000313" key="14">
    <source>
        <dbReference type="Proteomes" id="UP000827092"/>
    </source>
</evidence>
<dbReference type="PANTHER" id="PTHR11452:SF83">
    <property type="entry name" value="ALPHA-GALACTOSIDASE"/>
    <property type="match status" value="1"/>
</dbReference>
<comment type="subcellular location">
    <subcellularLocation>
        <location evidence="1">Lysosome</location>
    </subcellularLocation>
</comment>
<keyword evidence="6 10" id="KW-1015">Disulfide bond</keyword>
<dbReference type="GO" id="GO:0019377">
    <property type="term" value="P:glycolipid catabolic process"/>
    <property type="evidence" value="ECO:0007669"/>
    <property type="project" value="UniProtKB-ARBA"/>
</dbReference>
<reference evidence="13 14" key="1">
    <citation type="journal article" date="2022" name="Nat. Ecol. Evol.">
        <title>A masculinizing supergene underlies an exaggerated male reproductive morph in a spider.</title>
        <authorList>
            <person name="Hendrickx F."/>
            <person name="De Corte Z."/>
            <person name="Sonet G."/>
            <person name="Van Belleghem S.M."/>
            <person name="Kostlbacher S."/>
            <person name="Vangestel C."/>
        </authorList>
    </citation>
    <scope>NUCLEOTIDE SEQUENCE [LARGE SCALE GENOMIC DNA]</scope>
    <source>
        <strain evidence="13">W744_W776</strain>
    </source>
</reference>
<dbReference type="InterPro" id="IPR002241">
    <property type="entry name" value="Glyco_hydro_27"/>
</dbReference>
<sequence>MLSLAFLCVMALPISVFGLDNGLALTPPMGWLSWERFTCNTDCVNEPADCISERLYKDMADRLVEDGYKELGYEYVNVDDCWMEHDRDQNGRLVPDRERFPSGIKGLADYVHSKGLKLGIYQDVGTKTCAGYPGSYGSFEIDAETFAEWEIDMLKVDGCYADPKEMDQTYPTFSSFVNKTSRDILFSCEWPLYQDQVGIKPNYTQIAKFCNIWRNVHDIDDSWQNVLSVVDYYSSHQDELVAAAGPGRWNDPDMVLAGNFGLSYDEAKAQLMLWAVMASPLLMSNDLRDIKKEFSDLLKNKEIISVNQDPLGKMGKRVQKNGNIEIWTRPISPQDKDGKPSYAVLFFNRNTIGGPTNVSVELSSIGLDSVNCYNTYDVFSPDHSVKYCPKDNLHARVNPSGATMIIAKH</sequence>
<evidence type="ECO:0000259" key="12">
    <source>
        <dbReference type="Pfam" id="PF17450"/>
    </source>
</evidence>
<dbReference type="InterPro" id="IPR013780">
    <property type="entry name" value="Glyco_hydro_b"/>
</dbReference>
<keyword evidence="11" id="KW-0732">Signal</keyword>
<comment type="caution">
    <text evidence="13">The sequence shown here is derived from an EMBL/GenBank/DDBJ whole genome shotgun (WGS) entry which is preliminary data.</text>
</comment>
<comment type="similarity">
    <text evidence="2 10">Belongs to the glycosyl hydrolase 27 family.</text>
</comment>
<feature type="domain" description="Alpha galactosidase A C-terminal" evidence="12">
    <location>
        <begin position="312"/>
        <end position="401"/>
    </location>
</feature>